<dbReference type="Pfam" id="PF19077">
    <property type="entry name" value="Big_13"/>
    <property type="match status" value="1"/>
</dbReference>
<dbReference type="EMBL" id="CP003607">
    <property type="protein sequence ID" value="AFY80093.1"/>
    <property type="molecule type" value="Genomic_DNA"/>
</dbReference>
<evidence type="ECO:0000256" key="3">
    <source>
        <dbReference type="ARBA" id="ARBA00022837"/>
    </source>
</evidence>
<dbReference type="GO" id="GO:0005509">
    <property type="term" value="F:calcium ion binding"/>
    <property type="evidence" value="ECO:0007669"/>
    <property type="project" value="InterPro"/>
</dbReference>
<dbReference type="eggNOG" id="COG2931">
    <property type="taxonomic scope" value="Bacteria"/>
</dbReference>
<dbReference type="InterPro" id="IPR011049">
    <property type="entry name" value="Serralysin-like_metalloprot_C"/>
</dbReference>
<dbReference type="GO" id="GO:0016020">
    <property type="term" value="C:membrane"/>
    <property type="evidence" value="ECO:0007669"/>
    <property type="project" value="InterPro"/>
</dbReference>
<evidence type="ECO:0000259" key="8">
    <source>
        <dbReference type="Pfam" id="PF19077"/>
    </source>
</evidence>
<dbReference type="InterPro" id="IPR044016">
    <property type="entry name" value="Big_13"/>
</dbReference>
<dbReference type="HOGENOM" id="CLU_224452_0_0_3"/>
<feature type="domain" description="SbsA Ig-like" evidence="6">
    <location>
        <begin position="1562"/>
        <end position="1673"/>
    </location>
</feature>
<dbReference type="Pfam" id="PF14252">
    <property type="entry name" value="DUF4347"/>
    <property type="match status" value="1"/>
</dbReference>
<dbReference type="InterPro" id="IPR044048">
    <property type="entry name" value="Big_12"/>
</dbReference>
<name>K9TCD9_9CYAN</name>
<dbReference type="eggNOG" id="COG3391">
    <property type="taxonomic scope" value="Bacteria"/>
</dbReference>
<feature type="domain" description="SbsA Ig-like" evidence="6">
    <location>
        <begin position="692"/>
        <end position="803"/>
    </location>
</feature>
<protein>
    <submittedName>
        <fullName evidence="10">Ca2+-binding protein, RTX toxin</fullName>
    </submittedName>
</protein>
<dbReference type="SUPFAM" id="SSF51120">
    <property type="entry name" value="beta-Roll"/>
    <property type="match status" value="4"/>
</dbReference>
<dbReference type="GO" id="GO:0007154">
    <property type="term" value="P:cell communication"/>
    <property type="evidence" value="ECO:0007669"/>
    <property type="project" value="InterPro"/>
</dbReference>
<dbReference type="InterPro" id="IPR010620">
    <property type="entry name" value="SBBP_repeat"/>
</dbReference>
<accession>K9TCD9</accession>
<dbReference type="InterPro" id="IPR025592">
    <property type="entry name" value="DUF4347"/>
</dbReference>
<feature type="compositionally biased region" description="Low complexity" evidence="4">
    <location>
        <begin position="3332"/>
        <end position="3348"/>
    </location>
</feature>
<dbReference type="OrthoDB" id="414830at2"/>
<dbReference type="InterPro" id="IPR018511">
    <property type="entry name" value="Hemolysin-typ_Ca-bd_CS"/>
</dbReference>
<feature type="domain" description="DUF4347" evidence="7">
    <location>
        <begin position="24"/>
        <end position="187"/>
    </location>
</feature>
<feature type="domain" description="SbsA Ig-like" evidence="6">
    <location>
        <begin position="805"/>
        <end position="916"/>
    </location>
</feature>
<dbReference type="Pfam" id="PF00353">
    <property type="entry name" value="HemolysinCabind"/>
    <property type="match status" value="8"/>
</dbReference>
<dbReference type="InterPro" id="IPR001343">
    <property type="entry name" value="Hemolysn_Ca-bd"/>
</dbReference>
<evidence type="ECO:0000259" key="9">
    <source>
        <dbReference type="Pfam" id="PF19078"/>
    </source>
</evidence>
<keyword evidence="11" id="KW-1185">Reference proteome</keyword>
<dbReference type="Gene3D" id="2.150.10.10">
    <property type="entry name" value="Serralysin-like metalloprotease, C-terminal"/>
    <property type="match status" value="7"/>
</dbReference>
<dbReference type="PROSITE" id="PS00330">
    <property type="entry name" value="HEMOLYSIN_CALCIUM"/>
    <property type="match status" value="2"/>
</dbReference>
<dbReference type="PANTHER" id="PTHR35580:SF1">
    <property type="entry name" value="PHYTASE-LIKE DOMAIN-CONTAINING PROTEIN"/>
    <property type="match status" value="1"/>
</dbReference>
<dbReference type="RefSeq" id="WP_015146743.1">
    <property type="nucleotide sequence ID" value="NC_019693.1"/>
</dbReference>
<dbReference type="Gene3D" id="2.40.10.500">
    <property type="match status" value="1"/>
</dbReference>
<feature type="compositionally biased region" description="Basic and acidic residues" evidence="4">
    <location>
        <begin position="3299"/>
        <end position="3308"/>
    </location>
</feature>
<feature type="region of interest" description="Disordered" evidence="4">
    <location>
        <begin position="3292"/>
        <end position="3354"/>
    </location>
</feature>
<dbReference type="InterPro" id="IPR014755">
    <property type="entry name" value="Cu-Rt/internalin_Ig-like"/>
</dbReference>
<dbReference type="Gene3D" id="2.60.40.2030">
    <property type="match status" value="1"/>
</dbReference>
<dbReference type="Gene3D" id="2.60.40.10">
    <property type="entry name" value="Immunoglobulins"/>
    <property type="match status" value="1"/>
</dbReference>
<keyword evidence="3" id="KW-0106">Calcium</keyword>
<feature type="region of interest" description="Disordered" evidence="4">
    <location>
        <begin position="2614"/>
        <end position="2633"/>
    </location>
</feature>
<feature type="domain" description="SbsA Ig-like" evidence="6">
    <location>
        <begin position="1447"/>
        <end position="1557"/>
    </location>
</feature>
<proteinExistence type="predicted"/>
<dbReference type="InterPro" id="IPR032812">
    <property type="entry name" value="SbsA_Ig"/>
</dbReference>
<dbReference type="KEGG" id="oac:Oscil6304_0342"/>
<dbReference type="Pfam" id="PF03160">
    <property type="entry name" value="Calx-beta"/>
    <property type="match status" value="1"/>
</dbReference>
<evidence type="ECO:0000259" key="6">
    <source>
        <dbReference type="Pfam" id="PF13205"/>
    </source>
</evidence>
<dbReference type="InterPro" id="IPR003644">
    <property type="entry name" value="Calx_beta"/>
</dbReference>
<dbReference type="eggNOG" id="COG1520">
    <property type="taxonomic scope" value="Bacteria"/>
</dbReference>
<feature type="domain" description="Bacterial Ig-like" evidence="8">
    <location>
        <begin position="927"/>
        <end position="1019"/>
    </location>
</feature>
<evidence type="ECO:0000256" key="2">
    <source>
        <dbReference type="ARBA" id="ARBA00022737"/>
    </source>
</evidence>
<evidence type="ECO:0000256" key="1">
    <source>
        <dbReference type="ARBA" id="ARBA00022729"/>
    </source>
</evidence>
<feature type="domain" description="Calx-beta" evidence="5">
    <location>
        <begin position="612"/>
        <end position="689"/>
    </location>
</feature>
<dbReference type="SUPFAM" id="SSF141072">
    <property type="entry name" value="CalX-like"/>
    <property type="match status" value="1"/>
</dbReference>
<dbReference type="PRINTS" id="PR00313">
    <property type="entry name" value="CABNDNGRPT"/>
</dbReference>
<organism evidence="10 11">
    <name type="scientific">Oscillatoria acuminata PCC 6304</name>
    <dbReference type="NCBI Taxonomy" id="56110"/>
    <lineage>
        <taxon>Bacteria</taxon>
        <taxon>Bacillati</taxon>
        <taxon>Cyanobacteriota</taxon>
        <taxon>Cyanophyceae</taxon>
        <taxon>Oscillatoriophycideae</taxon>
        <taxon>Oscillatoriales</taxon>
        <taxon>Oscillatoriaceae</taxon>
        <taxon>Oscillatoria</taxon>
    </lineage>
</organism>
<evidence type="ECO:0000259" key="7">
    <source>
        <dbReference type="Pfam" id="PF14252"/>
    </source>
</evidence>
<dbReference type="eggNOG" id="COG5184">
    <property type="taxonomic scope" value="Bacteria"/>
</dbReference>
<dbReference type="STRING" id="56110.Oscil6304_0342"/>
<evidence type="ECO:0000313" key="11">
    <source>
        <dbReference type="Proteomes" id="UP000010367"/>
    </source>
</evidence>
<dbReference type="InterPro" id="IPR038081">
    <property type="entry name" value="CalX-like_sf"/>
</dbReference>
<evidence type="ECO:0000259" key="5">
    <source>
        <dbReference type="Pfam" id="PF03160"/>
    </source>
</evidence>
<feature type="domain" description="Bacterial Ig-like" evidence="9">
    <location>
        <begin position="1351"/>
        <end position="1438"/>
    </location>
</feature>
<dbReference type="PATRIC" id="fig|56110.3.peg.423"/>
<sequence>MKPLEKTQLVVNPSIGTTIPNRSIVIFDTTVEGWEGLAAGVIPGTEVVVLHPQQDGVAQIGNFLTGRSNIAALHIVSHGRSGGLYLGSVLLNADNLDSYSQTLGQWRNALSGKAEILLYGCEVAAGEIGESFVQRFSEITGADIAASDNPTGNAAKGGDWELEVRTGDINTPLAFALETIAEYAGVLTRAPEWIKQLGSSSLDDAKGITVDSAGNLYITGQTYGNLGGTFFGGTDAWIAKYNSSGTQQWVKQFGTANVEWSESITVDSAGNSYITGYTNGSLGGTHAGGYDAWVAKYDSSGTQQWVRQLGTTADDTSNSISLDSAGNLYMTGTTHGSLGGISAGNGDAWVAKYNSNGTQQWVKQFGTPGIEFSEGIAVDSAGNSYMTGSTRSDLGGTNAGAYDAWIAKYDSSGIQQWVKQLGSSSDDLSQGITVDGAGNLYITGYTHANLGGINAGGTDAWVAKYNSSGTQQWVKQLGSSSNDYSESITVDGAGNLYITGYTEGNLGGTNAGAYDAWVAKYDSSGTQQWVHQLGTPGMDSAYSIIVDNAGNPYVTGQTNGNLGGTFFGSNDAWIAKLSPIASIAPGTTPSETGPTTGTFILTLSDPAPVGGVTLNYTVAGTATSGTDYIALSGSAVIPAGSTTATINVVPIDDAVYDPNETVQITLTPGTGYKVNSSNQTATLTITDNDILDTTPPTATSFTPADNAVNVAVGANLVLQFNENVQKGTGNLVIKKVSDNSIAETIDVTSTNVTVTGNTVTINPTNDLADGIDYYVEIAAGAIKDLAENNFAGITGATAWNFKTSDTTPPTATSFTPADNAVNVAVGANLVIAFSENVQKGTGNLVIKKVSDNSIAETIDVTSTNVTVTGNTVTINPTSELADGIDYYVEIAAGAIKDLAGNNFAGITGATAWNFTTEDTTPPNPPTIANISSDSGTPGDGITNDATLIFAGTAEANSTVTLFKDGTSIGTATADASGNWTFDYTGTTLADGNYNFTATATDAASNTSSPSVAFAVTVDTTAPTVTINQDPGQPDPTAGTTVNFEVVFSETVTGLNDTDITIGGTAGATTANVTGSGTTYNVAVTGMTGPGTITASVNAGAVTDVAGNISTASTSSDNEVTYDNTSPTVTSITRADANPSNAGLVNYTVTFSEDVTGVNATDFSLAPGSIADAAITSVTGSGDTYTITINTGTGDGTVQLNLTDDDTIINSLSVPLGGVGTGNGDSTSQIYTVDKTEATVTTITSTLANGSYPVGQVIPISVTFDEVVTVTGTPELTLNSGGSATYNSGTGTNTLTFNYTVATGESATDLEATALSLAGGTITDAAGNNATLTVPTAGSASSLGGAKNFVIDTTVPTVTLASTAASIVNAPFEVSATFSETVTGFAATDISVTNGTVSSLTGSGTSYSFMVTPTGDGTVTVNVPAGGATDVSGNSNTTAAPLTRTANTSAPMATSFTPADNATTVAVGANLVVNFNEAVQKGTGNIVIKKVADNSVFETIAATDAKITVSGSTVTINPAANLAPGTDYYVEIANGAIKDSAGNNYAGIVGATSWNFKTAVPPDTTAPTATSFNPADNATSVAVGANLVVNFNEAVQKGTGNIVIKKVADNSVFETIAATDAKITVSGSTVTINPAGNLAPGTDYYVEIANGAIKDSAGNNYAGIAGATSWNFKTAIAPDTVAVGAKPLSFYSLQDLNSYLDTVYKGTSTLLPNVKAPLLSTFAAWERIENNPDTTLTATGVFEGDKIEITPTNSLSMKLGNVLEAMKGYGASFDSQISTLVNSLNFSGVSLDIPIPTLTITDLRSAPIYEFSVKIPVPEKSLVFDFIKNTLGINSLTLKVGLNTAPKGGGPYAVASLDVNKNLVDILGFEVNLLGADFYAGINEKLEGTINLTPKLQLKNYDLTQANEPPLNLSGLFTFEKESFTGGFKIEGATPNQPYLWNNPFGLFPNSTLRGGSLEFKKDLKTASIGDILISGDFNYQKMFDITLTGLAVDVKTGISKALVLTANKPVNLFEVWAMNNLSSLPGSGYITQLKPIQDAMSFLTNIIDVNIKSVDSDNDGKLDPLLKFVPESVTIGGKTIQPGFAINGEVDAWGQKATLILEANPFNSNPNAKGSLTLPAIDLGFLKIEGYEDDIDESANTLNLALNLNGSPSLGASAKVKVLGQEIAGVNLEVKGTRLNLKDLNFELPSVLSFKSNLDLDFKTLSGSGSGTINLLGQDLANATFKSNNGNLSLSGRLGVNFGDLSTGLNVNITLGKDSNQITLDYDLLGQRVNLVNLSINSFIQNFDSLSDLTSLMIDRAVYQTIQQHINKLLGQKAPPVNFNGGDGNDYKDGVDNKDILRGNGGDDTLHGRLDDDVVDGGPGNDRLMGGNGKDTIHGGDGNDVIFGQGHSDLLYGGAGDDWITGEGDSNQQDWGFDTLYGGSGNDSLYGGNSNDFLSGGDGIDFLDGGEGDDIADYSDISVGINLDLSSQRVTLPGGIIEKFVSIESADGSTGHDTLHGNSQANRLNGGAGNDQLYGYDGDDRLNGGDGNNTLLGGAGNDHLSSRVHSGKNYLNGETGNDALVGYGEDTLYGGDGNDTLSIPFSTEKFNLLYGGNDNDVLSSGDRDTLYGENGNDTLYGGQGSNYLDGGEGNDTLYGTNQYDDDGSINNYGNDTLYGGNGEDYLDGGKGNNLLNGGAGNDVLKSASNTNDTIDGGSGTDTLILEGQQKDYTFTQLNPTSWKITLTSNPAIVKIVTGIERFQYKLNLTHFDFGSRINFGRDPWTRDVIVNRSQNKTDPSQEGMSIHNETLVTQSFATFKAGSKGNGLPDNGFFPANTYHPDVQLEYRNAHDGENAKFLPSGRSFTQEYINRKYSEIHIFATSSYGADMEVKFVYTDGTSETRKVNVPDWFDEISRQSFERYYLIDGLDSSYDTTGTNYWDSSDQAIFGFGFRPNAEKTLTSFTVSNNSKSGTSLAQMVSDSKRMLTVFGATGVVVPGPQEAKQGYYYSKLGLVIDGYIADGQIFFDANLNGILDDDEPLTITQEDGRFNIEVDLEQFDTNQDGKLDHTEGQLVLRGGVDVATGLQMATPLTSTLQSTVVTPLTTIIADLVKQGTDPVTAETQVKEALGLPADVDLGSYDPLEAISNGDANGVSVFGSMIMVQNTIVQMAKFIDGVSATELAQLAYSGINAISNQTQAGTPVDLTQAETIQGILQDAITKAAQSDSTINPTQLAASAAAAAQIMALGNQIVKELVESGRPLKEIALNITKLQAVSVGQVAVGLPELAAGTVSVEEFLAKNTKEAILGRMETVEVNDPTVRPEVERDLSDSDNDNATDRDSEQQPLLPQELPSTSDSQSSDNGDNSDGETNSDRNPLILFFDADYYLAQNTDVAAAVENGSFFSVAQHFSLFGFAEGRAPSEIFAETYLTQNPDVADAVTTGGFTSGFAHFIKFGFAEGRFPSDVFQGLEMFYRSQHADAVEAVANGISVNGLEHLVTAGFAEGRDPFPAFEVLTRTFDAEYYLAQNADVAEAVQTGGFRSAMEHFVHFGMSENRQPSMAFSNNYYLMNNADVADAVSTGGFPSGYQHFMMHGMSEGRLGSSTPIANLGNFDRLFLAEAGKDILTGMDENTATNPESDSLMSDIGSDFFTLDDTSLGDNSNSTDGEGELDSEAIANFNADADWLQLKEAGLLPGLDQQQGDRTEWIDGVEEVPVLTQEENAFSFV</sequence>
<dbReference type="Gene3D" id="2.60.40.1220">
    <property type="match status" value="4"/>
</dbReference>
<dbReference type="InterPro" id="IPR011042">
    <property type="entry name" value="6-blade_b-propeller_TolB-like"/>
</dbReference>
<dbReference type="Pfam" id="PF13205">
    <property type="entry name" value="Big_5"/>
    <property type="match status" value="4"/>
</dbReference>
<dbReference type="Gene3D" id="2.120.10.30">
    <property type="entry name" value="TolB, C-terminal domain"/>
    <property type="match status" value="2"/>
</dbReference>
<gene>
    <name evidence="10" type="ORF">Oscil6304_0342</name>
</gene>
<evidence type="ECO:0000256" key="4">
    <source>
        <dbReference type="SAM" id="MobiDB-lite"/>
    </source>
</evidence>
<dbReference type="Pfam" id="PF19078">
    <property type="entry name" value="Big_12"/>
    <property type="match status" value="1"/>
</dbReference>
<dbReference type="eggNOG" id="COG1404">
    <property type="taxonomic scope" value="Bacteria"/>
</dbReference>
<keyword evidence="1" id="KW-0732">Signal</keyword>
<dbReference type="PANTHER" id="PTHR35580">
    <property type="entry name" value="CELL SURFACE GLYCOPROTEIN (S-LAYER PROTEIN)-LIKE PROTEIN"/>
    <property type="match status" value="1"/>
</dbReference>
<dbReference type="InterPro" id="IPR013783">
    <property type="entry name" value="Ig-like_fold"/>
</dbReference>
<dbReference type="SUPFAM" id="SSF63829">
    <property type="entry name" value="Calcium-dependent phosphotriesterase"/>
    <property type="match status" value="1"/>
</dbReference>
<keyword evidence="2" id="KW-0677">Repeat</keyword>
<dbReference type="InParanoid" id="K9TCD9"/>
<dbReference type="InterPro" id="IPR052918">
    <property type="entry name" value="Motility_Chemotaxis_Reg"/>
</dbReference>
<dbReference type="Pfam" id="PF06739">
    <property type="entry name" value="SBBP"/>
    <property type="match status" value="7"/>
</dbReference>
<dbReference type="Proteomes" id="UP000010367">
    <property type="component" value="Chromosome"/>
</dbReference>
<evidence type="ECO:0000313" key="10">
    <source>
        <dbReference type="EMBL" id="AFY80093.1"/>
    </source>
</evidence>
<reference evidence="10 11" key="1">
    <citation type="submission" date="2012-06" db="EMBL/GenBank/DDBJ databases">
        <title>Finished chromosome of genome of Oscillatoria acuminata PCC 6304.</title>
        <authorList>
            <consortium name="US DOE Joint Genome Institute"/>
            <person name="Gugger M."/>
            <person name="Coursin T."/>
            <person name="Rippka R."/>
            <person name="Tandeau De Marsac N."/>
            <person name="Huntemann M."/>
            <person name="Wei C.-L."/>
            <person name="Han J."/>
            <person name="Detter J.C."/>
            <person name="Han C."/>
            <person name="Tapia R."/>
            <person name="Davenport K."/>
            <person name="Daligault H."/>
            <person name="Erkkila T."/>
            <person name="Gu W."/>
            <person name="Munk A.C.C."/>
            <person name="Teshima H."/>
            <person name="Xu Y."/>
            <person name="Chain P."/>
            <person name="Chen A."/>
            <person name="Krypides N."/>
            <person name="Mavromatis K."/>
            <person name="Markowitz V."/>
            <person name="Szeto E."/>
            <person name="Ivanova N."/>
            <person name="Mikhailova N."/>
            <person name="Ovchinnikova G."/>
            <person name="Pagani I."/>
            <person name="Pati A."/>
            <person name="Goodwin L."/>
            <person name="Peters L."/>
            <person name="Pitluck S."/>
            <person name="Woyke T."/>
            <person name="Kerfeld C."/>
        </authorList>
    </citation>
    <scope>NUCLEOTIDE SEQUENCE [LARGE SCALE GENOMIC DNA]</scope>
    <source>
        <strain evidence="10 11">PCC 6304</strain>
    </source>
</reference>